<dbReference type="GO" id="GO:0046685">
    <property type="term" value="P:response to arsenic-containing substance"/>
    <property type="evidence" value="ECO:0007669"/>
    <property type="project" value="UniProtKB-KW"/>
</dbReference>
<dbReference type="Gene3D" id="3.40.50.2300">
    <property type="match status" value="1"/>
</dbReference>
<dbReference type="STRING" id="1134406.ADN00_18120"/>
<feature type="domain" description="Phosphotyrosine protein phosphatase I" evidence="2">
    <location>
        <begin position="1"/>
        <end position="119"/>
    </location>
</feature>
<proteinExistence type="predicted"/>
<evidence type="ECO:0000313" key="4">
    <source>
        <dbReference type="Proteomes" id="UP000050417"/>
    </source>
</evidence>
<gene>
    <name evidence="3" type="ORF">ADN00_18120</name>
</gene>
<dbReference type="AlphaFoldDB" id="A0A0P6XGF2"/>
<name>A0A0P6XGF2_9CHLR</name>
<evidence type="ECO:0000259" key="2">
    <source>
        <dbReference type="SMART" id="SM00226"/>
    </source>
</evidence>
<dbReference type="Pfam" id="PF01451">
    <property type="entry name" value="LMWPc"/>
    <property type="match status" value="1"/>
</dbReference>
<organism evidence="3 4">
    <name type="scientific">Ornatilinea apprima</name>
    <dbReference type="NCBI Taxonomy" id="1134406"/>
    <lineage>
        <taxon>Bacteria</taxon>
        <taxon>Bacillati</taxon>
        <taxon>Chloroflexota</taxon>
        <taxon>Anaerolineae</taxon>
        <taxon>Anaerolineales</taxon>
        <taxon>Anaerolineaceae</taxon>
        <taxon>Ornatilinea</taxon>
    </lineage>
</organism>
<dbReference type="InterPro" id="IPR036196">
    <property type="entry name" value="Ptyr_pPase_sf"/>
</dbReference>
<sequence>MAEAIVNDRMADIWQAVSAGTQPAGYIHPNALLVLREIGIDHRGFSKSVDDFRDIEFDLVVTVCDDAAETCPMWLGRGKKVHMGFIDPAKAVGSEEEVLVVFRSVRDQILEKIPQLLRENES</sequence>
<dbReference type="SUPFAM" id="SSF52788">
    <property type="entry name" value="Phosphotyrosine protein phosphatases I"/>
    <property type="match status" value="1"/>
</dbReference>
<reference evidence="3 4" key="1">
    <citation type="submission" date="2015-07" db="EMBL/GenBank/DDBJ databases">
        <title>Genome sequence of Ornatilinea apprima DSM 23815.</title>
        <authorList>
            <person name="Hemp J."/>
            <person name="Ward L.M."/>
            <person name="Pace L.A."/>
            <person name="Fischer W.W."/>
        </authorList>
    </citation>
    <scope>NUCLEOTIDE SEQUENCE [LARGE SCALE GENOMIC DNA]</scope>
    <source>
        <strain evidence="3 4">P3M-1</strain>
    </source>
</reference>
<dbReference type="EMBL" id="LGCL01000045">
    <property type="protein sequence ID" value="KPL70164.1"/>
    <property type="molecule type" value="Genomic_DNA"/>
</dbReference>
<dbReference type="PATRIC" id="fig|1134406.4.peg.2927"/>
<evidence type="ECO:0000313" key="3">
    <source>
        <dbReference type="EMBL" id="KPL70164.1"/>
    </source>
</evidence>
<evidence type="ECO:0000256" key="1">
    <source>
        <dbReference type="ARBA" id="ARBA00022849"/>
    </source>
</evidence>
<keyword evidence="4" id="KW-1185">Reference proteome</keyword>
<dbReference type="InterPro" id="IPR023485">
    <property type="entry name" value="Ptyr_pPase"/>
</dbReference>
<dbReference type="PANTHER" id="PTHR43428:SF1">
    <property type="entry name" value="ARSENATE REDUCTASE"/>
    <property type="match status" value="1"/>
</dbReference>
<protein>
    <recommendedName>
        <fullName evidence="2">Phosphotyrosine protein phosphatase I domain-containing protein</fullName>
    </recommendedName>
</protein>
<dbReference type="Proteomes" id="UP000050417">
    <property type="component" value="Unassembled WGS sequence"/>
</dbReference>
<dbReference type="CDD" id="cd16345">
    <property type="entry name" value="LMWP_ArsC"/>
    <property type="match status" value="1"/>
</dbReference>
<dbReference type="PANTHER" id="PTHR43428">
    <property type="entry name" value="ARSENATE REDUCTASE"/>
    <property type="match status" value="1"/>
</dbReference>
<keyword evidence="1" id="KW-0059">Arsenical resistance</keyword>
<comment type="caution">
    <text evidence="3">The sequence shown here is derived from an EMBL/GenBank/DDBJ whole genome shotgun (WGS) entry which is preliminary data.</text>
</comment>
<accession>A0A0P6XGF2</accession>
<dbReference type="SMART" id="SM00226">
    <property type="entry name" value="LMWPc"/>
    <property type="match status" value="1"/>
</dbReference>